<dbReference type="InterPro" id="IPR050309">
    <property type="entry name" value="Type-B_Carboxylest/Lipase"/>
</dbReference>
<feature type="signal peptide" evidence="3">
    <location>
        <begin position="1"/>
        <end position="19"/>
    </location>
</feature>
<dbReference type="GO" id="GO:0016787">
    <property type="term" value="F:hydrolase activity"/>
    <property type="evidence" value="ECO:0007669"/>
    <property type="project" value="UniProtKB-KW"/>
</dbReference>
<protein>
    <recommendedName>
        <fullName evidence="3">Carboxylic ester hydrolase</fullName>
        <ecNumber evidence="3">3.1.1.-</ecNumber>
    </recommendedName>
</protein>
<evidence type="ECO:0000256" key="1">
    <source>
        <dbReference type="ARBA" id="ARBA00005964"/>
    </source>
</evidence>
<proteinExistence type="inferred from homology"/>
<evidence type="ECO:0000256" key="2">
    <source>
        <dbReference type="ARBA" id="ARBA00022801"/>
    </source>
</evidence>
<evidence type="ECO:0000259" key="4">
    <source>
        <dbReference type="Pfam" id="PF00135"/>
    </source>
</evidence>
<accession>A0A9Q3CZJ6</accession>
<evidence type="ECO:0000313" key="5">
    <source>
        <dbReference type="EMBL" id="MBW0493939.1"/>
    </source>
</evidence>
<feature type="chain" id="PRO_5040530249" description="Carboxylic ester hydrolase" evidence="3">
    <location>
        <begin position="20"/>
        <end position="434"/>
    </location>
</feature>
<dbReference type="Proteomes" id="UP000765509">
    <property type="component" value="Unassembled WGS sequence"/>
</dbReference>
<dbReference type="PANTHER" id="PTHR11559">
    <property type="entry name" value="CARBOXYLESTERASE"/>
    <property type="match status" value="1"/>
</dbReference>
<name>A0A9Q3CZJ6_9BASI</name>
<keyword evidence="6" id="KW-1185">Reference proteome</keyword>
<dbReference type="OrthoDB" id="408631at2759"/>
<comment type="caution">
    <text evidence="5">The sequence shown here is derived from an EMBL/GenBank/DDBJ whole genome shotgun (WGS) entry which is preliminary data.</text>
</comment>
<organism evidence="5 6">
    <name type="scientific">Austropuccinia psidii MF-1</name>
    <dbReference type="NCBI Taxonomy" id="1389203"/>
    <lineage>
        <taxon>Eukaryota</taxon>
        <taxon>Fungi</taxon>
        <taxon>Dikarya</taxon>
        <taxon>Basidiomycota</taxon>
        <taxon>Pucciniomycotina</taxon>
        <taxon>Pucciniomycetes</taxon>
        <taxon>Pucciniales</taxon>
        <taxon>Sphaerophragmiaceae</taxon>
        <taxon>Austropuccinia</taxon>
    </lineage>
</organism>
<dbReference type="PROSITE" id="PS00122">
    <property type="entry name" value="CARBOXYLESTERASE_B_1"/>
    <property type="match status" value="1"/>
</dbReference>
<sequence>MWSIVSCAAILAISWGTEGLFARFLSPKGPQVTIDYGSFIGKIEEKHNLEEFHGIPFAEPPIGKRRFANPMKPTKKYWNHDCTTYISEFGGDPDKVTIYGESSGAISVSNQLLAYGGQHNNLFRAAICQSGTALPVGRLSEGHGQQVFDYIVTVTNCSDATNKLDCLRQAPFEKILMNLVLKRLFHRAATNHFPGTFSLNAFPPTFAPAVDGEFISESIQSALKAGRFAKVPTITGDVLDEGTLLAIGALPLQSEAELRKFLIEKVAWPSDHVEKLLQLWPQNPEFGSPFGTGSKYALTPVYKQYSALLGDLGFQAMRRFFLRETSSSMPTWSYLDQGRRNFPIFGAFHASELPDLFGYVPGRRKEEYQARWIAFANNEDPNYPGLPYWSTYETDNSNLLIDKDGSKGMEPDTFRSKPMEYYLQNIDALILRIP</sequence>
<feature type="domain" description="Carboxylesterase type B" evidence="4">
    <location>
        <begin position="30"/>
        <end position="82"/>
    </location>
</feature>
<dbReference type="EMBL" id="AVOT02012313">
    <property type="protein sequence ID" value="MBW0493939.1"/>
    <property type="molecule type" value="Genomic_DNA"/>
</dbReference>
<evidence type="ECO:0000256" key="3">
    <source>
        <dbReference type="RuleBase" id="RU361235"/>
    </source>
</evidence>
<reference evidence="5" key="1">
    <citation type="submission" date="2021-03" db="EMBL/GenBank/DDBJ databases">
        <title>Draft genome sequence of rust myrtle Austropuccinia psidii MF-1, a brazilian biotype.</title>
        <authorList>
            <person name="Quecine M.C."/>
            <person name="Pachon D.M.R."/>
            <person name="Bonatelli M.L."/>
            <person name="Correr F.H."/>
            <person name="Franceschini L.M."/>
            <person name="Leite T.F."/>
            <person name="Margarido G.R.A."/>
            <person name="Almeida C.A."/>
            <person name="Ferrarezi J.A."/>
            <person name="Labate C.A."/>
        </authorList>
    </citation>
    <scope>NUCLEOTIDE SEQUENCE</scope>
    <source>
        <strain evidence="5">MF-1</strain>
    </source>
</reference>
<keyword evidence="2 3" id="KW-0378">Hydrolase</keyword>
<gene>
    <name evidence="5" type="ORF">O181_033654</name>
</gene>
<dbReference type="Pfam" id="PF00135">
    <property type="entry name" value="COesterase"/>
    <property type="match status" value="2"/>
</dbReference>
<dbReference type="EC" id="3.1.1.-" evidence="3"/>
<evidence type="ECO:0000313" key="6">
    <source>
        <dbReference type="Proteomes" id="UP000765509"/>
    </source>
</evidence>
<dbReference type="InterPro" id="IPR019826">
    <property type="entry name" value="Carboxylesterase_B_AS"/>
</dbReference>
<keyword evidence="3" id="KW-0732">Signal</keyword>
<dbReference type="InterPro" id="IPR029058">
    <property type="entry name" value="AB_hydrolase_fold"/>
</dbReference>
<dbReference type="AlphaFoldDB" id="A0A9Q3CZJ6"/>
<dbReference type="Gene3D" id="3.40.50.1820">
    <property type="entry name" value="alpha/beta hydrolase"/>
    <property type="match status" value="2"/>
</dbReference>
<dbReference type="InterPro" id="IPR002018">
    <property type="entry name" value="CarbesteraseB"/>
</dbReference>
<feature type="domain" description="Carboxylesterase type B" evidence="4">
    <location>
        <begin position="84"/>
        <end position="401"/>
    </location>
</feature>
<comment type="similarity">
    <text evidence="1 3">Belongs to the type-B carboxylesterase/lipase family.</text>
</comment>
<dbReference type="SUPFAM" id="SSF53474">
    <property type="entry name" value="alpha/beta-Hydrolases"/>
    <property type="match status" value="1"/>
</dbReference>